<evidence type="ECO:0000313" key="3">
    <source>
        <dbReference type="Proteomes" id="UP001165296"/>
    </source>
</evidence>
<feature type="transmembrane region" description="Helical" evidence="1">
    <location>
        <begin position="14"/>
        <end position="36"/>
    </location>
</feature>
<dbReference type="RefSeq" id="WP_226171784.1">
    <property type="nucleotide sequence ID" value="NZ_JAJADR010000001.1"/>
</dbReference>
<proteinExistence type="predicted"/>
<dbReference type="EMBL" id="JAJADR010000001">
    <property type="protein sequence ID" value="MCB2406958.1"/>
    <property type="molecule type" value="Genomic_DNA"/>
</dbReference>
<accession>A0ABS8AL79</accession>
<keyword evidence="1" id="KW-1133">Transmembrane helix</keyword>
<evidence type="ECO:0000313" key="2">
    <source>
        <dbReference type="EMBL" id="MCB2406958.1"/>
    </source>
</evidence>
<keyword evidence="1" id="KW-0812">Transmembrane</keyword>
<keyword evidence="3" id="KW-1185">Reference proteome</keyword>
<feature type="transmembrane region" description="Helical" evidence="1">
    <location>
        <begin position="156"/>
        <end position="178"/>
    </location>
</feature>
<protein>
    <submittedName>
        <fullName evidence="2">DUF2975 domain-containing protein</fullName>
    </submittedName>
</protein>
<sequence length="232" mass="25904">MPSTYTSLPPFLRLVRWLAAAQYTLSALGIILYLSFSFSTLRSGYSTASVTLQVQAPQQGQLGKPGRDSLMVSKQPNAYRLVSLSERIRLKYIEQNRVKKLILELLGVINSTAAGRDSLPLMVYSMLTGMLLYRILNEMQIESPFTEKNARRIRWLGLLMIGVDLYQYLARILLARLVPPVPMPGHNGSMAQYVLLDVGPEIGAWKFGLVLLVIAAVYKRGVIMAQEAELTV</sequence>
<name>A0ABS8AL79_9BACT</name>
<dbReference type="Proteomes" id="UP001165296">
    <property type="component" value="Unassembled WGS sequence"/>
</dbReference>
<gene>
    <name evidence="2" type="ORF">LGH74_03130</name>
</gene>
<feature type="transmembrane region" description="Helical" evidence="1">
    <location>
        <begin position="198"/>
        <end position="218"/>
    </location>
</feature>
<evidence type="ECO:0000256" key="1">
    <source>
        <dbReference type="SAM" id="Phobius"/>
    </source>
</evidence>
<comment type="caution">
    <text evidence="2">The sequence shown here is derived from an EMBL/GenBank/DDBJ whole genome shotgun (WGS) entry which is preliminary data.</text>
</comment>
<keyword evidence="1" id="KW-0472">Membrane</keyword>
<organism evidence="2 3">
    <name type="scientific">Hymenobacter lucidus</name>
    <dbReference type="NCBI Taxonomy" id="2880930"/>
    <lineage>
        <taxon>Bacteria</taxon>
        <taxon>Pseudomonadati</taxon>
        <taxon>Bacteroidota</taxon>
        <taxon>Cytophagia</taxon>
        <taxon>Cytophagales</taxon>
        <taxon>Hymenobacteraceae</taxon>
        <taxon>Hymenobacter</taxon>
    </lineage>
</organism>
<reference evidence="2" key="1">
    <citation type="submission" date="2021-10" db="EMBL/GenBank/DDBJ databases">
        <authorList>
            <person name="Dean J.D."/>
            <person name="Kim M.K."/>
            <person name="Newey C.N."/>
            <person name="Stoker T.S."/>
            <person name="Thompson D.W."/>
            <person name="Grose J.H."/>
        </authorList>
    </citation>
    <scope>NUCLEOTIDE SEQUENCE</scope>
    <source>
        <strain evidence="2">BT178</strain>
    </source>
</reference>